<evidence type="ECO:0000313" key="2">
    <source>
        <dbReference type="Proteomes" id="UP000324748"/>
    </source>
</evidence>
<dbReference type="AlphaFoldDB" id="A0A5B0LKC8"/>
<evidence type="ECO:0000313" key="1">
    <source>
        <dbReference type="EMBL" id="KAA1064536.1"/>
    </source>
</evidence>
<proteinExistence type="predicted"/>
<gene>
    <name evidence="1" type="ORF">PGT21_007026</name>
</gene>
<name>A0A5B0LKC8_PUCGR</name>
<comment type="caution">
    <text evidence="1">The sequence shown here is derived from an EMBL/GenBank/DDBJ whole genome shotgun (WGS) entry which is preliminary data.</text>
</comment>
<protein>
    <submittedName>
        <fullName evidence="1">Uncharacterized protein</fullName>
    </submittedName>
</protein>
<keyword evidence="2" id="KW-1185">Reference proteome</keyword>
<sequence>MGKADAISPKTALRQTIKVAVTNIPTVYIIGPENAYDNETDPNAPCRTVTLQKANEDRDQKSQVRCSSCL</sequence>
<organism evidence="1 2">
    <name type="scientific">Puccinia graminis f. sp. tritici</name>
    <dbReference type="NCBI Taxonomy" id="56615"/>
    <lineage>
        <taxon>Eukaryota</taxon>
        <taxon>Fungi</taxon>
        <taxon>Dikarya</taxon>
        <taxon>Basidiomycota</taxon>
        <taxon>Pucciniomycotina</taxon>
        <taxon>Pucciniomycetes</taxon>
        <taxon>Pucciniales</taxon>
        <taxon>Pucciniaceae</taxon>
        <taxon>Puccinia</taxon>
    </lineage>
</organism>
<accession>A0A5B0LKC8</accession>
<dbReference type="Proteomes" id="UP000324748">
    <property type="component" value="Unassembled WGS sequence"/>
</dbReference>
<dbReference type="EMBL" id="VSWC01000197">
    <property type="protein sequence ID" value="KAA1064536.1"/>
    <property type="molecule type" value="Genomic_DNA"/>
</dbReference>
<reference evidence="1 2" key="1">
    <citation type="submission" date="2019-05" db="EMBL/GenBank/DDBJ databases">
        <title>Emergence of the Ug99 lineage of the wheat stem rust pathogen through somatic hybridization.</title>
        <authorList>
            <person name="Li F."/>
            <person name="Upadhyaya N.M."/>
            <person name="Sperschneider J."/>
            <person name="Matny O."/>
            <person name="Nguyen-Phuc H."/>
            <person name="Mago R."/>
            <person name="Raley C."/>
            <person name="Miller M.E."/>
            <person name="Silverstein K.A.T."/>
            <person name="Henningsen E."/>
            <person name="Hirsch C.D."/>
            <person name="Visser B."/>
            <person name="Pretorius Z.A."/>
            <person name="Steffenson B.J."/>
            <person name="Schwessinger B."/>
            <person name="Dodds P.N."/>
            <person name="Figueroa M."/>
        </authorList>
    </citation>
    <scope>NUCLEOTIDE SEQUENCE [LARGE SCALE GENOMIC DNA]</scope>
    <source>
        <strain evidence="1">21-0</strain>
    </source>
</reference>